<dbReference type="HOGENOM" id="CLU_000445_8_1_6"/>
<proteinExistence type="predicted"/>
<dbReference type="NCBIfam" id="TIGR00229">
    <property type="entry name" value="sensory_box"/>
    <property type="match status" value="1"/>
</dbReference>
<dbReference type="InterPro" id="IPR025662">
    <property type="entry name" value="Sigma_54_int_dom_ATP-bd_1"/>
</dbReference>
<evidence type="ECO:0000259" key="8">
    <source>
        <dbReference type="PROSITE" id="PS50045"/>
    </source>
</evidence>
<protein>
    <recommendedName>
        <fullName evidence="7">HTH-type transcriptional regulatory protein TyrR</fullName>
    </recommendedName>
</protein>
<dbReference type="InterPro" id="IPR002078">
    <property type="entry name" value="Sigma_54_int"/>
</dbReference>
<keyword evidence="12" id="KW-1185">Reference proteome</keyword>
<feature type="domain" description="Sigma-54 factor interaction" evidence="8">
    <location>
        <begin position="149"/>
        <end position="374"/>
    </location>
</feature>
<keyword evidence="5" id="KW-0238">DNA-binding</keyword>
<evidence type="ECO:0000256" key="1">
    <source>
        <dbReference type="ARBA" id="ARBA00022741"/>
    </source>
</evidence>
<name>Q5QWG6_IDILO</name>
<dbReference type="PROSITE" id="PS50045">
    <property type="entry name" value="SIGMA54_INTERACT_4"/>
    <property type="match status" value="1"/>
</dbReference>
<dbReference type="InterPro" id="IPR030828">
    <property type="entry name" value="HTH_TyrR"/>
</dbReference>
<dbReference type="GO" id="GO:0003677">
    <property type="term" value="F:DNA binding"/>
    <property type="evidence" value="ECO:0007669"/>
    <property type="project" value="UniProtKB-KW"/>
</dbReference>
<keyword evidence="3" id="KW-0067">ATP-binding</keyword>
<dbReference type="CDD" id="cd00009">
    <property type="entry name" value="AAA"/>
    <property type="match status" value="1"/>
</dbReference>
<dbReference type="GO" id="GO:0006355">
    <property type="term" value="P:regulation of DNA-templated transcription"/>
    <property type="evidence" value="ECO:0007669"/>
    <property type="project" value="InterPro"/>
</dbReference>
<dbReference type="InterPro" id="IPR013767">
    <property type="entry name" value="PAS_fold"/>
</dbReference>
<dbReference type="Proteomes" id="UP000001171">
    <property type="component" value="Chromosome"/>
</dbReference>
<evidence type="ECO:0000313" key="12">
    <source>
        <dbReference type="Proteomes" id="UP000001171"/>
    </source>
</evidence>
<evidence type="ECO:0000256" key="5">
    <source>
        <dbReference type="ARBA" id="ARBA00023125"/>
    </source>
</evidence>
<dbReference type="PROSITE" id="PS00676">
    <property type="entry name" value="SIGMA54_INTERACT_2"/>
    <property type="match status" value="1"/>
</dbReference>
<keyword evidence="4" id="KW-0805">Transcription regulation</keyword>
<evidence type="ECO:0000259" key="10">
    <source>
        <dbReference type="PROSITE" id="PS50113"/>
    </source>
</evidence>
<dbReference type="GO" id="GO:0005524">
    <property type="term" value="F:ATP binding"/>
    <property type="evidence" value="ECO:0007669"/>
    <property type="project" value="UniProtKB-KW"/>
</dbReference>
<dbReference type="Pfam" id="PF00989">
    <property type="entry name" value="PAS"/>
    <property type="match status" value="1"/>
</dbReference>
<feature type="domain" description="PAS" evidence="9">
    <location>
        <begin position="3"/>
        <end position="47"/>
    </location>
</feature>
<dbReference type="InterPro" id="IPR000700">
    <property type="entry name" value="PAS-assoc_C"/>
</dbReference>
<dbReference type="PROSITE" id="PS50113">
    <property type="entry name" value="PAC"/>
    <property type="match status" value="1"/>
</dbReference>
<evidence type="ECO:0000256" key="7">
    <source>
        <dbReference type="ARBA" id="ARBA00029500"/>
    </source>
</evidence>
<evidence type="ECO:0000256" key="3">
    <source>
        <dbReference type="ARBA" id="ARBA00022840"/>
    </source>
</evidence>
<dbReference type="FunFam" id="3.40.50.300:FF:000006">
    <property type="entry name" value="DNA-binding transcriptional regulator NtrC"/>
    <property type="match status" value="1"/>
</dbReference>
<dbReference type="InterPro" id="IPR027417">
    <property type="entry name" value="P-loop_NTPase"/>
</dbReference>
<dbReference type="EMBL" id="AE017340">
    <property type="protein sequence ID" value="AAV82248.1"/>
    <property type="molecule type" value="Genomic_DNA"/>
</dbReference>
<dbReference type="GeneID" id="41336585"/>
<dbReference type="OrthoDB" id="9804019at2"/>
<dbReference type="InterPro" id="IPR003593">
    <property type="entry name" value="AAA+_ATPase"/>
</dbReference>
<dbReference type="Gene3D" id="1.10.8.60">
    <property type="match status" value="1"/>
</dbReference>
<dbReference type="InterPro" id="IPR025944">
    <property type="entry name" value="Sigma_54_int_dom_CS"/>
</dbReference>
<organism evidence="11 12">
    <name type="scientific">Idiomarina loihiensis (strain ATCC BAA-735 / DSM 15497 / L2-TR)</name>
    <dbReference type="NCBI Taxonomy" id="283942"/>
    <lineage>
        <taxon>Bacteria</taxon>
        <taxon>Pseudomonadati</taxon>
        <taxon>Pseudomonadota</taxon>
        <taxon>Gammaproteobacteria</taxon>
        <taxon>Alteromonadales</taxon>
        <taxon>Idiomarinaceae</taxon>
        <taxon>Idiomarina</taxon>
    </lineage>
</organism>
<dbReference type="InterPro" id="IPR025943">
    <property type="entry name" value="Sigma_54_int_dom_ATP-bd_2"/>
</dbReference>
<dbReference type="SMART" id="SM00382">
    <property type="entry name" value="AAA"/>
    <property type="match status" value="1"/>
</dbReference>
<evidence type="ECO:0000256" key="2">
    <source>
        <dbReference type="ARBA" id="ARBA00022797"/>
    </source>
</evidence>
<dbReference type="SUPFAM" id="SSF55785">
    <property type="entry name" value="PYP-like sensor domain (PAS domain)"/>
    <property type="match status" value="1"/>
</dbReference>
<dbReference type="Gene3D" id="3.40.50.300">
    <property type="entry name" value="P-loop containing nucleotide triphosphate hydrolases"/>
    <property type="match status" value="1"/>
</dbReference>
<dbReference type="PANTHER" id="PTHR32071">
    <property type="entry name" value="TRANSCRIPTIONAL REGULATORY PROTEIN"/>
    <property type="match status" value="1"/>
</dbReference>
<gene>
    <name evidence="11" type="ordered locus">IL1408</name>
</gene>
<dbReference type="Gene3D" id="1.10.10.60">
    <property type="entry name" value="Homeodomain-like"/>
    <property type="match status" value="1"/>
</dbReference>
<dbReference type="InterPro" id="IPR000014">
    <property type="entry name" value="PAS"/>
</dbReference>
<dbReference type="CDD" id="cd00130">
    <property type="entry name" value="PAS"/>
    <property type="match status" value="1"/>
</dbReference>
<dbReference type="InterPro" id="IPR035965">
    <property type="entry name" value="PAS-like_dom_sf"/>
</dbReference>
<keyword evidence="1" id="KW-0547">Nucleotide-binding</keyword>
<evidence type="ECO:0000259" key="9">
    <source>
        <dbReference type="PROSITE" id="PS50112"/>
    </source>
</evidence>
<dbReference type="Pfam" id="PF18024">
    <property type="entry name" value="HTH_50"/>
    <property type="match status" value="1"/>
</dbReference>
<dbReference type="STRING" id="283942.IL1408"/>
<evidence type="ECO:0000256" key="4">
    <source>
        <dbReference type="ARBA" id="ARBA00023015"/>
    </source>
</evidence>
<dbReference type="PROSITE" id="PS00688">
    <property type="entry name" value="SIGMA54_INTERACT_3"/>
    <property type="match status" value="1"/>
</dbReference>
<dbReference type="KEGG" id="ilo:IL1408"/>
<reference evidence="11 12" key="1">
    <citation type="journal article" date="2004" name="Proc. Natl. Acad. Sci. U.S.A.">
        <title>Genome sequence of the deep-sea gamma-proteobacterium Idiomarina loihiensis reveals amino acid fermentation as a source of carbon and energy.</title>
        <authorList>
            <person name="Hou S."/>
            <person name="Saw J.H."/>
            <person name="Lee K.S."/>
            <person name="Freitas T.A."/>
            <person name="Belisle C."/>
            <person name="Kawarabayasi Y."/>
            <person name="Donachie S.P."/>
            <person name="Pikina A."/>
            <person name="Galperin M.Y."/>
            <person name="Koonin E.V."/>
            <person name="Makarova K.S."/>
            <person name="Omelchenko M.V."/>
            <person name="Sorokin A."/>
            <person name="Wolf Y.I."/>
            <person name="Li Q.X."/>
            <person name="Keum Y.S."/>
            <person name="Campbell S."/>
            <person name="Denery J."/>
            <person name="Aizawa S."/>
            <person name="Shibata S."/>
            <person name="Malahoff A."/>
            <person name="Alam M."/>
        </authorList>
    </citation>
    <scope>NUCLEOTIDE SEQUENCE [LARGE SCALE GENOMIC DNA]</scope>
    <source>
        <strain evidence="12">ATCC BAA-735 / DSM 15497 / L2-TR</strain>
    </source>
</reference>
<dbReference type="PROSITE" id="PS50112">
    <property type="entry name" value="PAS"/>
    <property type="match status" value="1"/>
</dbReference>
<keyword evidence="2" id="KW-0058">Aromatic hydrocarbons catabolism</keyword>
<dbReference type="RefSeq" id="WP_011234654.1">
    <property type="nucleotide sequence ID" value="NC_006512.1"/>
</dbReference>
<feature type="domain" description="PAC" evidence="10">
    <location>
        <begin position="70"/>
        <end position="122"/>
    </location>
</feature>
<dbReference type="InterPro" id="IPR058031">
    <property type="entry name" value="AAA_lid_NorR"/>
</dbReference>
<dbReference type="eggNOG" id="COG3829">
    <property type="taxonomic scope" value="Bacteria"/>
</dbReference>
<accession>Q5QWG6</accession>
<dbReference type="AlphaFoldDB" id="Q5QWG6"/>
<dbReference type="PROSITE" id="PS00675">
    <property type="entry name" value="SIGMA54_INTERACT_1"/>
    <property type="match status" value="1"/>
</dbReference>
<keyword evidence="6" id="KW-0804">Transcription</keyword>
<dbReference type="SMART" id="SM00091">
    <property type="entry name" value="PAS"/>
    <property type="match status" value="1"/>
</dbReference>
<dbReference type="SUPFAM" id="SSF52540">
    <property type="entry name" value="P-loop containing nucleoside triphosphate hydrolases"/>
    <property type="match status" value="1"/>
</dbReference>
<evidence type="ECO:0000313" key="11">
    <source>
        <dbReference type="EMBL" id="AAV82248.1"/>
    </source>
</evidence>
<evidence type="ECO:0000256" key="6">
    <source>
        <dbReference type="ARBA" id="ARBA00023163"/>
    </source>
</evidence>
<dbReference type="Pfam" id="PF00158">
    <property type="entry name" value="Sigma54_activat"/>
    <property type="match status" value="1"/>
</dbReference>
<sequence>MFGSDRLQRVLDAMSDGVYITDGNGITITVNTAYERITGIPKEKLRGLHMSEVVKRGYISRSVSLEVLKERRPVTLTQDVSKEHQILVSGTPMFDSDGRIEYIVTTVRDVTELLKAKRAQEKLEQLLSLREQYGASVSTDGHKEPFVISRQMRACYDLAKRVASSSAKVLLQGETGTGKTLLARTIHSYSNVANGPFIELNCAAMPESLLESELFGYASGAFTGASEKGKTGLLEAANNGTLFLDEIGDLPLTLQAKLLKVIDEKRFLPVGATSFKQTNFRLISATHHDLKKLVAESHFREDLLYRLSVVPIELPPLRERMEEIPVLLEHYLNHFNENYELDCRWHADVIARLKQYEWPGNIRELINLTERLMVTSEQSLITTAQLPIEIATDRPLGREGCSLKEQVEMLEKKVIEEALLIHGTTRAAASALGVDQSTLVKKQKRWRIEQKRDLPNDE</sequence>
<dbReference type="Gene3D" id="3.30.450.20">
    <property type="entry name" value="PAS domain"/>
    <property type="match status" value="1"/>
</dbReference>
<dbReference type="SUPFAM" id="SSF46689">
    <property type="entry name" value="Homeodomain-like"/>
    <property type="match status" value="1"/>
</dbReference>
<dbReference type="Pfam" id="PF25601">
    <property type="entry name" value="AAA_lid_14"/>
    <property type="match status" value="1"/>
</dbReference>
<dbReference type="InterPro" id="IPR009057">
    <property type="entry name" value="Homeodomain-like_sf"/>
</dbReference>